<dbReference type="EMBL" id="BGZK01001794">
    <property type="protein sequence ID" value="GBP86421.1"/>
    <property type="molecule type" value="Genomic_DNA"/>
</dbReference>
<gene>
    <name evidence="1" type="ORF">EVAR_61120_1</name>
</gene>
<sequence>MKPKREWDLNANLITSRSGPKSKKGLRSESILRQNGFESRIRVRIENRIAIRIMIKSAISLYTRRRNSFYARADKSYLYIRKGVRKCLSINDGSYRLIGPNHTNCRVRPHMQEDRPSPREIIAIVEIAVRFMLRDSIR</sequence>
<organism evidence="1 2">
    <name type="scientific">Eumeta variegata</name>
    <name type="common">Bagworm moth</name>
    <name type="synonym">Eumeta japonica</name>
    <dbReference type="NCBI Taxonomy" id="151549"/>
    <lineage>
        <taxon>Eukaryota</taxon>
        <taxon>Metazoa</taxon>
        <taxon>Ecdysozoa</taxon>
        <taxon>Arthropoda</taxon>
        <taxon>Hexapoda</taxon>
        <taxon>Insecta</taxon>
        <taxon>Pterygota</taxon>
        <taxon>Neoptera</taxon>
        <taxon>Endopterygota</taxon>
        <taxon>Lepidoptera</taxon>
        <taxon>Glossata</taxon>
        <taxon>Ditrysia</taxon>
        <taxon>Tineoidea</taxon>
        <taxon>Psychidae</taxon>
        <taxon>Oiketicinae</taxon>
        <taxon>Eumeta</taxon>
    </lineage>
</organism>
<name>A0A4C1ZCB3_EUMVA</name>
<evidence type="ECO:0000313" key="1">
    <source>
        <dbReference type="EMBL" id="GBP86421.1"/>
    </source>
</evidence>
<accession>A0A4C1ZCB3</accession>
<evidence type="ECO:0000313" key="2">
    <source>
        <dbReference type="Proteomes" id="UP000299102"/>
    </source>
</evidence>
<proteinExistence type="predicted"/>
<comment type="caution">
    <text evidence="1">The sequence shown here is derived from an EMBL/GenBank/DDBJ whole genome shotgun (WGS) entry which is preliminary data.</text>
</comment>
<dbReference type="Proteomes" id="UP000299102">
    <property type="component" value="Unassembled WGS sequence"/>
</dbReference>
<reference evidence="1 2" key="1">
    <citation type="journal article" date="2019" name="Commun. Biol.">
        <title>The bagworm genome reveals a unique fibroin gene that provides high tensile strength.</title>
        <authorList>
            <person name="Kono N."/>
            <person name="Nakamura H."/>
            <person name="Ohtoshi R."/>
            <person name="Tomita M."/>
            <person name="Numata K."/>
            <person name="Arakawa K."/>
        </authorList>
    </citation>
    <scope>NUCLEOTIDE SEQUENCE [LARGE SCALE GENOMIC DNA]</scope>
</reference>
<protein>
    <submittedName>
        <fullName evidence="1">Uncharacterized protein</fullName>
    </submittedName>
</protein>
<dbReference type="AlphaFoldDB" id="A0A4C1ZCB3"/>
<keyword evidence="2" id="KW-1185">Reference proteome</keyword>